<dbReference type="GO" id="GO:0046040">
    <property type="term" value="P:IMP metabolic process"/>
    <property type="evidence" value="ECO:0007669"/>
    <property type="project" value="TreeGrafter"/>
</dbReference>
<feature type="binding site" evidence="6">
    <location>
        <position position="270"/>
    </location>
    <ligand>
        <name>L-aspartate</name>
        <dbReference type="ChEBI" id="CHEBI:29991"/>
    </ligand>
</feature>
<comment type="cofactor">
    <cofactor evidence="6">
        <name>Mg(2+)</name>
        <dbReference type="ChEBI" id="CHEBI:18420"/>
    </cofactor>
</comment>
<feature type="binding site" evidence="6">
    <location>
        <position position="44"/>
    </location>
    <ligand>
        <name>dGMP</name>
        <dbReference type="ChEBI" id="CHEBI:57673"/>
    </ligand>
</feature>
<keyword evidence="9" id="KW-0002">3D-structure</keyword>
<dbReference type="EMBL" id="MT771339">
    <property type="protein sequence ID" value="QOC55750.1"/>
    <property type="molecule type" value="Genomic_DNA"/>
</dbReference>
<dbReference type="KEGG" id="vg:63742978"/>
<name>A0A7L7SI10_9CAUD</name>
<evidence type="ECO:0000256" key="2">
    <source>
        <dbReference type="ARBA" id="ARBA00022723"/>
    </source>
</evidence>
<feature type="binding site" evidence="6">
    <location>
        <position position="14"/>
    </location>
    <ligand>
        <name>dGMP</name>
        <dbReference type="ChEBI" id="CHEBI:57673"/>
    </ligand>
</feature>
<dbReference type="HAMAP" id="MF_04166">
    <property type="entry name" value="Phage_PURZ"/>
    <property type="match status" value="1"/>
</dbReference>
<feature type="binding site" evidence="6">
    <location>
        <position position="14"/>
    </location>
    <ligand>
        <name>ATP</name>
        <dbReference type="ChEBI" id="CHEBI:30616"/>
    </ligand>
</feature>
<organism evidence="7 8">
    <name type="scientific">Gordonia phage Archimedes</name>
    <dbReference type="NCBI Taxonomy" id="2759389"/>
    <lineage>
        <taxon>Viruses</taxon>
        <taxon>Duplodnaviria</taxon>
        <taxon>Heunggongvirae</taxon>
        <taxon>Uroviricota</taxon>
        <taxon>Caudoviricetes</taxon>
        <taxon>Archimedesvirus</taxon>
        <taxon>Archimedesvirus archimedes</taxon>
    </lineage>
</organism>
<dbReference type="InterPro" id="IPR046383">
    <property type="entry name" value="Phage_PurZ"/>
</dbReference>
<evidence type="ECO:0000256" key="3">
    <source>
        <dbReference type="ARBA" id="ARBA00022741"/>
    </source>
</evidence>
<dbReference type="GeneID" id="63742978"/>
<comment type="catalytic activity">
    <reaction evidence="6">
        <text>dGMP + L-aspartate + ATP = (2S)-2-amino-2'-deoxyadenylo-succinate + ADP + phosphate + 2 H(+)</text>
        <dbReference type="Rhea" id="RHEA:67628"/>
        <dbReference type="ChEBI" id="CHEBI:15378"/>
        <dbReference type="ChEBI" id="CHEBI:29991"/>
        <dbReference type="ChEBI" id="CHEBI:30616"/>
        <dbReference type="ChEBI" id="CHEBI:43474"/>
        <dbReference type="ChEBI" id="CHEBI:57673"/>
        <dbReference type="ChEBI" id="CHEBI:172924"/>
        <dbReference type="ChEBI" id="CHEBI:456216"/>
        <dbReference type="EC" id="6.3.4.25"/>
    </reaction>
</comment>
<feature type="binding site" evidence="6">
    <location>
        <position position="18"/>
    </location>
    <ligand>
        <name>ATP</name>
        <dbReference type="ChEBI" id="CHEBI:30616"/>
    </ligand>
</feature>
<evidence type="ECO:0007829" key="9">
    <source>
        <dbReference type="PDB" id="7VF6"/>
    </source>
</evidence>
<feature type="binding site" evidence="6">
    <location>
        <position position="146"/>
    </location>
    <ligand>
        <name>dGMP</name>
        <dbReference type="ChEBI" id="CHEBI:57673"/>
    </ligand>
</feature>
<evidence type="ECO:0000256" key="5">
    <source>
        <dbReference type="ARBA" id="ARBA00022842"/>
    </source>
</evidence>
<feature type="binding site" evidence="6">
    <location>
        <position position="46"/>
    </location>
    <ligand>
        <name>ATP</name>
        <dbReference type="ChEBI" id="CHEBI:30616"/>
    </ligand>
</feature>
<keyword evidence="2 6" id="KW-0479">Metal-binding</keyword>
<feature type="binding site" evidence="6">
    <location>
        <position position="202"/>
    </location>
    <ligand>
        <name>dGMP</name>
        <dbReference type="ChEBI" id="CHEBI:57673"/>
    </ligand>
</feature>
<dbReference type="Gene3D" id="3.40.440.10">
    <property type="entry name" value="Adenylosuccinate Synthetase, subunit A, domain 1"/>
    <property type="match status" value="2"/>
</dbReference>
<evidence type="ECO:0000256" key="4">
    <source>
        <dbReference type="ARBA" id="ARBA00022755"/>
    </source>
</evidence>
<feature type="binding site" evidence="9">
    <location>
        <position position="17"/>
    </location>
    <ligand>
        <name>GDP</name>
        <dbReference type="ChEBI" id="CHEBI:58189"/>
    </ligand>
</feature>
<keyword evidence="5 6" id="KW-0460">Magnesium</keyword>
<comment type="pathway">
    <text evidence="6">Purine metabolism.</text>
</comment>
<feature type="binding site" evidence="9">
    <location>
        <position position="48"/>
    </location>
    <ligand>
        <name>GDP</name>
        <dbReference type="ChEBI" id="CHEBI:58189"/>
    </ligand>
</feature>
<keyword evidence="3 6" id="KW-0547">Nucleotide-binding</keyword>
<reference evidence="9" key="2">
    <citation type="journal article" date="2023" name="Nat. Microbiol.">
        <title>Alternative Z-genome biosynthesis pathway shows evolutionary progression from Archaea to phage.</title>
        <authorList>
            <person name="Tong Y."/>
            <person name="Wu X."/>
            <person name="Liu Y."/>
            <person name="Chen H."/>
            <person name="Zhou Y."/>
            <person name="Jiang L."/>
            <person name="Li M."/>
            <person name="Zhao S."/>
            <person name="Zhang Y."/>
        </authorList>
    </citation>
    <scope>X-RAY CRYSTALLOGRAPHY (1.70 ANGSTROMS) OF 2-358 IN COMPLEX WITH GDP</scope>
</reference>
<dbReference type="Pfam" id="PF00709">
    <property type="entry name" value="Adenylsucc_synt"/>
    <property type="match status" value="2"/>
</dbReference>
<dbReference type="GO" id="GO:0044208">
    <property type="term" value="P:'de novo' AMP biosynthetic process"/>
    <property type="evidence" value="ECO:0007669"/>
    <property type="project" value="TreeGrafter"/>
</dbReference>
<evidence type="ECO:0000313" key="8">
    <source>
        <dbReference type="Proteomes" id="UP000516653"/>
    </source>
</evidence>
<feature type="binding site" evidence="9">
    <location>
        <position position="305"/>
    </location>
    <ligand>
        <name>GDP</name>
        <dbReference type="ChEBI" id="CHEBI:58189"/>
    </ligand>
</feature>
<feature type="binding site" evidence="9">
    <location>
        <position position="275"/>
    </location>
    <ligand>
        <name>GDP</name>
        <dbReference type="ChEBI" id="CHEBI:58189"/>
    </ligand>
</feature>
<keyword evidence="4 6" id="KW-0658">Purine biosynthesis</keyword>
<dbReference type="PANTHER" id="PTHR11846">
    <property type="entry name" value="ADENYLOSUCCINATE SYNTHETASE"/>
    <property type="match status" value="1"/>
</dbReference>
<feature type="binding site" evidence="6">
    <location>
        <position position="14"/>
    </location>
    <ligand>
        <name>Mg(2+)</name>
        <dbReference type="ChEBI" id="CHEBI:18420"/>
    </ligand>
</feature>
<feature type="binding site" evidence="9">
    <location>
        <position position="349"/>
    </location>
    <ligand>
        <name>GDP</name>
        <dbReference type="ChEBI" id="CHEBI:58189"/>
    </ligand>
</feature>
<feature type="binding site" evidence="6">
    <location>
        <position position="131"/>
    </location>
    <ligand>
        <name>dGMP</name>
        <dbReference type="ChEBI" id="CHEBI:57673"/>
    </ligand>
</feature>
<comment type="similarity">
    <text evidence="6">Belongs to the Caudovirales PurZ family.</text>
</comment>
<evidence type="ECO:0000256" key="1">
    <source>
        <dbReference type="ARBA" id="ARBA00022598"/>
    </source>
</evidence>
<feature type="binding site" evidence="9">
    <location>
        <position position="19"/>
    </location>
    <ligand>
        <name>GDP</name>
        <dbReference type="ChEBI" id="CHEBI:58189"/>
    </ligand>
</feature>
<dbReference type="InterPro" id="IPR042109">
    <property type="entry name" value="Adenylosuccinate_synth_dom1"/>
</dbReference>
<feature type="binding site" evidence="6">
    <location>
        <position position="17"/>
    </location>
    <ligand>
        <name>ATP</name>
        <dbReference type="ChEBI" id="CHEBI:30616"/>
    </ligand>
</feature>
<evidence type="ECO:0000313" key="7">
    <source>
        <dbReference type="EMBL" id="QOC55750.1"/>
    </source>
</evidence>
<dbReference type="GO" id="GO:0005524">
    <property type="term" value="F:ATP binding"/>
    <property type="evidence" value="ECO:0007669"/>
    <property type="project" value="UniProtKB-UniRule"/>
</dbReference>
<dbReference type="PDB" id="7VF6">
    <property type="method" value="X-ray"/>
    <property type="resolution" value="1.70 A"/>
    <property type="chains" value="A/B=2-358"/>
</dbReference>
<evidence type="ECO:0000256" key="6">
    <source>
        <dbReference type="HAMAP-Rule" id="MF_04166"/>
    </source>
</evidence>
<dbReference type="GO" id="GO:0004019">
    <property type="term" value="F:adenylosuccinate synthase activity"/>
    <property type="evidence" value="ECO:0007669"/>
    <property type="project" value="InterPro"/>
</dbReference>
<feature type="binding site" evidence="9">
    <location>
        <position position="55"/>
    </location>
    <ligand>
        <name>GDP</name>
        <dbReference type="ChEBI" id="CHEBI:58189"/>
    </ligand>
</feature>
<keyword evidence="1 6" id="KW-0436">Ligase</keyword>
<feature type="binding site" evidence="6">
    <location>
        <position position="269"/>
    </location>
    <ligand>
        <name>L-aspartate</name>
        <dbReference type="ChEBI" id="CHEBI:29991"/>
    </ligand>
</feature>
<dbReference type="InterPro" id="IPR027417">
    <property type="entry name" value="P-loop_NTPase"/>
</dbReference>
<feature type="binding site" evidence="6">
    <location>
        <position position="47"/>
    </location>
    <ligand>
        <name>ATP</name>
        <dbReference type="ChEBI" id="CHEBI:30616"/>
    </ligand>
</feature>
<feature type="binding site" evidence="9">
    <location>
        <position position="303"/>
    </location>
    <ligand>
        <name>GDP</name>
        <dbReference type="ChEBI" id="CHEBI:58189"/>
    </ligand>
</feature>
<feature type="binding site" evidence="6">
    <location>
        <position position="269"/>
    </location>
    <ligand>
        <name>Mg(2+)</name>
        <dbReference type="ChEBI" id="CHEBI:18420"/>
    </ligand>
</feature>
<dbReference type="EC" id="6.3.4.25" evidence="6"/>
<dbReference type="NCBIfam" id="NF038379">
    <property type="entry name" value="amino_Aden_PurZ"/>
    <property type="match status" value="1"/>
</dbReference>
<accession>A0A7L7SI10</accession>
<proteinExistence type="evidence at protein level"/>
<feature type="binding site" evidence="6">
    <location>
        <position position="275"/>
    </location>
    <ligand>
        <name>L-aspartate</name>
        <dbReference type="ChEBI" id="CHEBI:29991"/>
    </ligand>
</feature>
<sequence>MSAIDVIVGGQFGSEAKGRVTLERVQHWADNGHAVASMRVAGPNAGHVVWDQGHRFAMRSLPVGFVDPGTDLYIAAGSEVDIEVLQQEVDLVESYGYEVRDRLYIHPQATWLEPVHRDREASSTLTAKVGSTSKGIGAARSDRIWRVANLVGDNPAFQELGRVSDFTEDLRSELVDGSLALVIEGTQGYGLGLHAGHYPQCTSSDARAIDFLAMAGINPWDLSREDLAAHGFRIHVVIRPFPIRVAGNSGELSGETSWDELGLEAERTTVTNKIRRVGQFDPELVRRAVLANGVNNVKIHLSMADQLIPQLAGLEDLPEGWRESEYAGRLREFIDQIPFNERLVSLGTGPHTRIELFK</sequence>
<dbReference type="HAMAP" id="MF_00011">
    <property type="entry name" value="Adenylosucc_synth"/>
    <property type="match status" value="1"/>
</dbReference>
<keyword evidence="6" id="KW-0067">ATP-binding</keyword>
<comment type="caution">
    <text evidence="6">Lacks conserved residue(s) required for the propagation of feature annotation.</text>
</comment>
<feature type="binding site" evidence="6">
    <location>
        <position position="132"/>
    </location>
    <ligand>
        <name>dGMP</name>
        <dbReference type="ChEBI" id="CHEBI:57673"/>
    </ligand>
</feature>
<dbReference type="SMART" id="SM00788">
    <property type="entry name" value="Adenylsucc_synt"/>
    <property type="match status" value="1"/>
</dbReference>
<dbReference type="Proteomes" id="UP000516653">
    <property type="component" value="Segment"/>
</dbReference>
<dbReference type="GO" id="GO:0000287">
    <property type="term" value="F:magnesium ion binding"/>
    <property type="evidence" value="ECO:0007669"/>
    <property type="project" value="UniProtKB-UniRule"/>
</dbReference>
<protein>
    <recommendedName>
        <fullName evidence="6">N6-succino-2-amino-2'-deoxyadenylate synthase</fullName>
        <ecNumber evidence="6">6.3.4.25</ecNumber>
    </recommendedName>
    <alternativeName>
        <fullName evidence="6">2-amino-2'-deoxyadenylo-succinate synthase</fullName>
    </alternativeName>
    <alternativeName>
        <fullName evidence="6">PurZ</fullName>
    </alternativeName>
</protein>
<feature type="binding site" evidence="9">
    <location>
        <position position="16"/>
    </location>
    <ligand>
        <name>GDP</name>
        <dbReference type="ChEBI" id="CHEBI:58189"/>
    </ligand>
</feature>
<comment type="function">
    <text evidence="6">Involved in the synthesis of the atypical nucleotide dZTP (2-amino-2'-deoxyadenosine-5'-triphosphate). Catalyzes the condensation of aspartate with deoxyguanylate into dSMP (N6-succino-2-amino-2'-deoxyadenylate), which undergoes defumarylation and phosphorylation respectively by host PurB and guanylate/nucleoside diphosphate kinases to give dZTP. dZTP is integrated into the viral genome instead of adenine by the viral DNA polymerase. This Z-base probably completely replaces adenosine and forms a triple bond to the opposite T-base. The resulting non-standard viral DNA is called Z-genome. The chemically modified DNA is probably harder for the host bacteria to digest with nucleases or restriction enzymes.</text>
</comment>
<gene>
    <name evidence="7" type="primary">50</name>
    <name evidence="6" type="synonym">purZ</name>
    <name evidence="7" type="ORF">SEA_ARCHIMEDES_50</name>
</gene>
<dbReference type="SUPFAM" id="SSF52540">
    <property type="entry name" value="P-loop containing nucleoside triphosphate hydrolases"/>
    <property type="match status" value="1"/>
</dbReference>
<keyword evidence="8" id="KW-1185">Reference proteome</keyword>
<feature type="active site" description="Proton acceptor" evidence="6">
    <location>
        <position position="14"/>
    </location>
</feature>
<feature type="binding site" evidence="6">
    <location>
        <position position="46"/>
    </location>
    <ligand>
        <name>Mg(2+)</name>
        <dbReference type="ChEBI" id="CHEBI:18420"/>
    </ligand>
</feature>
<dbReference type="InterPro" id="IPR001114">
    <property type="entry name" value="Adenylosuccinate_synthetase"/>
</dbReference>
<dbReference type="PANTHER" id="PTHR11846:SF0">
    <property type="entry name" value="ADENYLOSUCCINATE SYNTHETASE"/>
    <property type="match status" value="1"/>
</dbReference>
<reference evidence="7 8" key="1">
    <citation type="submission" date="2020-07" db="EMBL/GenBank/DDBJ databases">
        <authorList>
            <person name="Buterbaugh K.M."/>
            <person name="Dean A.J."/>
            <person name="Durmis N.D."/>
            <person name="Gonzalez I.M."/>
            <person name="Kowalski E.M."/>
            <person name="Mundorff O.G."/>
            <person name="Vimal D."/>
            <person name="Chamarti P.R."/>
            <person name="Xu J."/>
            <person name="Butela K.A."/>
            <person name="Garlena R.A."/>
            <person name="Russell D.A."/>
            <person name="Pope W.H."/>
            <person name="Jacobs-Sera D."/>
            <person name="Hatfull G.F."/>
        </authorList>
    </citation>
    <scope>NUCLEOTIDE SEQUENCE [LARGE SCALE GENOMIC DNA]</scope>
</reference>
<dbReference type="SMR" id="A0A7L7SI10"/>
<feature type="binding site" evidence="9">
    <location>
        <position position="18"/>
    </location>
    <ligand>
        <name>GDP</name>
        <dbReference type="ChEBI" id="CHEBI:58189"/>
    </ligand>
</feature>
<feature type="binding site" evidence="6">
    <location>
        <position position="187"/>
    </location>
    <ligand>
        <name>ATP</name>
        <dbReference type="ChEBI" id="CHEBI:30616"/>
    </ligand>
</feature>
<dbReference type="RefSeq" id="YP_010049659.1">
    <property type="nucleotide sequence ID" value="NC_054392.1"/>
</dbReference>